<protein>
    <recommendedName>
        <fullName evidence="8">Ribonuclease VapC</fullName>
        <shortName evidence="8">RNase VapC</shortName>
        <ecNumber evidence="8">3.1.-.-</ecNumber>
    </recommendedName>
    <alternativeName>
        <fullName evidence="8">Toxin VapC</fullName>
    </alternativeName>
</protein>
<evidence type="ECO:0000256" key="3">
    <source>
        <dbReference type="ARBA" id="ARBA00022722"/>
    </source>
</evidence>
<evidence type="ECO:0000256" key="5">
    <source>
        <dbReference type="ARBA" id="ARBA00022801"/>
    </source>
</evidence>
<evidence type="ECO:0000259" key="9">
    <source>
        <dbReference type="Pfam" id="PF01850"/>
    </source>
</evidence>
<dbReference type="Proteomes" id="UP001500936">
    <property type="component" value="Unassembled WGS sequence"/>
</dbReference>
<dbReference type="RefSeq" id="WP_345269689.1">
    <property type="nucleotide sequence ID" value="NZ_BAABHB010000009.1"/>
</dbReference>
<comment type="caution">
    <text evidence="10">The sequence shown here is derived from an EMBL/GenBank/DDBJ whole genome shotgun (WGS) entry which is preliminary data.</text>
</comment>
<evidence type="ECO:0000256" key="1">
    <source>
        <dbReference type="ARBA" id="ARBA00001946"/>
    </source>
</evidence>
<feature type="binding site" evidence="8">
    <location>
        <position position="9"/>
    </location>
    <ligand>
        <name>Mg(2+)</name>
        <dbReference type="ChEBI" id="CHEBI:18420"/>
    </ligand>
</feature>
<evidence type="ECO:0000256" key="2">
    <source>
        <dbReference type="ARBA" id="ARBA00022649"/>
    </source>
</evidence>
<name>A0ABP8KQX1_9BACT</name>
<evidence type="ECO:0000313" key="11">
    <source>
        <dbReference type="Proteomes" id="UP001500936"/>
    </source>
</evidence>
<dbReference type="HAMAP" id="MF_00265">
    <property type="entry name" value="VapC_Nob1"/>
    <property type="match status" value="1"/>
</dbReference>
<keyword evidence="3 8" id="KW-0540">Nuclease</keyword>
<keyword evidence="2 8" id="KW-1277">Toxin-antitoxin system</keyword>
<dbReference type="EMBL" id="BAABHB010000009">
    <property type="protein sequence ID" value="GAA4412500.1"/>
    <property type="molecule type" value="Genomic_DNA"/>
</dbReference>
<dbReference type="Pfam" id="PF01850">
    <property type="entry name" value="PIN"/>
    <property type="match status" value="1"/>
</dbReference>
<evidence type="ECO:0000256" key="8">
    <source>
        <dbReference type="HAMAP-Rule" id="MF_00265"/>
    </source>
</evidence>
<feature type="binding site" evidence="8">
    <location>
        <position position="96"/>
    </location>
    <ligand>
        <name>Mg(2+)</name>
        <dbReference type="ChEBI" id="CHEBI:18420"/>
    </ligand>
</feature>
<dbReference type="CDD" id="cd09881">
    <property type="entry name" value="PIN_VapC4-5_FitB-like"/>
    <property type="match status" value="1"/>
</dbReference>
<dbReference type="InterPro" id="IPR029060">
    <property type="entry name" value="PIN-like_dom_sf"/>
</dbReference>
<keyword evidence="11" id="KW-1185">Reference proteome</keyword>
<keyword evidence="6 8" id="KW-0460">Magnesium</keyword>
<dbReference type="InterPro" id="IPR050556">
    <property type="entry name" value="Type_II_TA_system_RNase"/>
</dbReference>
<evidence type="ECO:0000256" key="7">
    <source>
        <dbReference type="ARBA" id="ARBA00038093"/>
    </source>
</evidence>
<dbReference type="EC" id="3.1.-.-" evidence="8"/>
<feature type="domain" description="PIN" evidence="9">
    <location>
        <begin position="6"/>
        <end position="123"/>
    </location>
</feature>
<evidence type="ECO:0000256" key="6">
    <source>
        <dbReference type="ARBA" id="ARBA00022842"/>
    </source>
</evidence>
<dbReference type="PANTHER" id="PTHR33653:SF1">
    <property type="entry name" value="RIBONUCLEASE VAPC2"/>
    <property type="match status" value="1"/>
</dbReference>
<organism evidence="10 11">
    <name type="scientific">Nibrella viscosa</name>
    <dbReference type="NCBI Taxonomy" id="1084524"/>
    <lineage>
        <taxon>Bacteria</taxon>
        <taxon>Pseudomonadati</taxon>
        <taxon>Bacteroidota</taxon>
        <taxon>Cytophagia</taxon>
        <taxon>Cytophagales</taxon>
        <taxon>Spirosomataceae</taxon>
        <taxon>Nibrella</taxon>
    </lineage>
</organism>
<dbReference type="Gene3D" id="3.40.50.1010">
    <property type="entry name" value="5'-nuclease"/>
    <property type="match status" value="1"/>
</dbReference>
<evidence type="ECO:0000256" key="4">
    <source>
        <dbReference type="ARBA" id="ARBA00022723"/>
    </source>
</evidence>
<accession>A0ABP8KQX1</accession>
<proteinExistence type="inferred from homology"/>
<comment type="similarity">
    <text evidence="7 8">Belongs to the PINc/VapC protein family.</text>
</comment>
<comment type="function">
    <text evidence="8">Toxic component of a toxin-antitoxin (TA) system. An RNase.</text>
</comment>
<dbReference type="SUPFAM" id="SSF88723">
    <property type="entry name" value="PIN domain-like"/>
    <property type="match status" value="1"/>
</dbReference>
<dbReference type="InterPro" id="IPR002716">
    <property type="entry name" value="PIN_dom"/>
</dbReference>
<keyword evidence="4 8" id="KW-0479">Metal-binding</keyword>
<comment type="cofactor">
    <cofactor evidence="1 8">
        <name>Mg(2+)</name>
        <dbReference type="ChEBI" id="CHEBI:18420"/>
    </cofactor>
</comment>
<reference evidence="11" key="1">
    <citation type="journal article" date="2019" name="Int. J. Syst. Evol. Microbiol.">
        <title>The Global Catalogue of Microorganisms (GCM) 10K type strain sequencing project: providing services to taxonomists for standard genome sequencing and annotation.</title>
        <authorList>
            <consortium name="The Broad Institute Genomics Platform"/>
            <consortium name="The Broad Institute Genome Sequencing Center for Infectious Disease"/>
            <person name="Wu L."/>
            <person name="Ma J."/>
        </authorList>
    </citation>
    <scope>NUCLEOTIDE SEQUENCE [LARGE SCALE GENOMIC DNA]</scope>
    <source>
        <strain evidence="11">JCM 17925</strain>
    </source>
</reference>
<dbReference type="InterPro" id="IPR022907">
    <property type="entry name" value="VapC_family"/>
</dbReference>
<keyword evidence="8" id="KW-0800">Toxin</keyword>
<sequence>MEDRGVLVDTSIFIQHIRAKNKSGTVLASLNASRLVLSSITVFELLIGAKDSQRKLEIWNLLGGLDIQYVDVSVAEKAADIFVSLKAKNQLIEFRDIFIAATALVHRLPVVTLNVNHFERIDGLLIL</sequence>
<dbReference type="PANTHER" id="PTHR33653">
    <property type="entry name" value="RIBONUCLEASE VAPC2"/>
    <property type="match status" value="1"/>
</dbReference>
<keyword evidence="5 8" id="KW-0378">Hydrolase</keyword>
<gene>
    <name evidence="8" type="primary">vapC</name>
    <name evidence="10" type="ORF">GCM10023187_39690</name>
</gene>
<evidence type="ECO:0000313" key="10">
    <source>
        <dbReference type="EMBL" id="GAA4412500.1"/>
    </source>
</evidence>